<evidence type="ECO:0000313" key="1">
    <source>
        <dbReference type="EMBL" id="RVW83518.1"/>
    </source>
</evidence>
<name>A0A438HGH5_VITVI</name>
<dbReference type="SUPFAM" id="SSF56672">
    <property type="entry name" value="DNA/RNA polymerases"/>
    <property type="match status" value="1"/>
</dbReference>
<organism evidence="1 2">
    <name type="scientific">Vitis vinifera</name>
    <name type="common">Grape</name>
    <dbReference type="NCBI Taxonomy" id="29760"/>
    <lineage>
        <taxon>Eukaryota</taxon>
        <taxon>Viridiplantae</taxon>
        <taxon>Streptophyta</taxon>
        <taxon>Embryophyta</taxon>
        <taxon>Tracheophyta</taxon>
        <taxon>Spermatophyta</taxon>
        <taxon>Magnoliopsida</taxon>
        <taxon>eudicotyledons</taxon>
        <taxon>Gunneridae</taxon>
        <taxon>Pentapetalae</taxon>
        <taxon>rosids</taxon>
        <taxon>Vitales</taxon>
        <taxon>Vitaceae</taxon>
        <taxon>Viteae</taxon>
        <taxon>Vitis</taxon>
    </lineage>
</organism>
<comment type="caution">
    <text evidence="1">The sequence shown here is derived from an EMBL/GenBank/DDBJ whole genome shotgun (WGS) entry which is preliminary data.</text>
</comment>
<dbReference type="Proteomes" id="UP000288805">
    <property type="component" value="Unassembled WGS sequence"/>
</dbReference>
<evidence type="ECO:0000313" key="2">
    <source>
        <dbReference type="Proteomes" id="UP000288805"/>
    </source>
</evidence>
<dbReference type="InterPro" id="IPR043502">
    <property type="entry name" value="DNA/RNA_pol_sf"/>
</dbReference>
<proteinExistence type="predicted"/>
<dbReference type="AlphaFoldDB" id="A0A438HGH5"/>
<dbReference type="EMBL" id="QGNW01000226">
    <property type="protein sequence ID" value="RVW83518.1"/>
    <property type="molecule type" value="Genomic_DNA"/>
</dbReference>
<gene>
    <name evidence="1" type="ORF">CK203_054207</name>
</gene>
<sequence length="97" mass="10640">MATLGVVLGHIISRDGIQVDPTKIELISKLPSPTTIKEDKQGVDNVVADHLSQVKVESHFKEAKINDEFPDDALCAVEKLPWFTNIVNYLATGELPS</sequence>
<protein>
    <submittedName>
        <fullName evidence="1">Uncharacterized protein</fullName>
    </submittedName>
</protein>
<accession>A0A438HGH5</accession>
<reference evidence="1 2" key="1">
    <citation type="journal article" date="2018" name="PLoS Genet.">
        <title>Population sequencing reveals clonal diversity and ancestral inbreeding in the grapevine cultivar Chardonnay.</title>
        <authorList>
            <person name="Roach M.J."/>
            <person name="Johnson D.L."/>
            <person name="Bohlmann J."/>
            <person name="van Vuuren H.J."/>
            <person name="Jones S.J."/>
            <person name="Pretorius I.S."/>
            <person name="Schmidt S.A."/>
            <person name="Borneman A.R."/>
        </authorList>
    </citation>
    <scope>NUCLEOTIDE SEQUENCE [LARGE SCALE GENOMIC DNA]</scope>
    <source>
        <strain evidence="2">cv. Chardonnay</strain>
        <tissue evidence="1">Leaf</tissue>
    </source>
</reference>